<protein>
    <submittedName>
        <fullName evidence="2">Uncharacterized protein</fullName>
    </submittedName>
</protein>
<proteinExistence type="predicted"/>
<feature type="region of interest" description="Disordered" evidence="1">
    <location>
        <begin position="75"/>
        <end position="94"/>
    </location>
</feature>
<evidence type="ECO:0000313" key="2">
    <source>
        <dbReference type="EMBL" id="KAE9022879.1"/>
    </source>
</evidence>
<dbReference type="OrthoDB" id="95180at2759"/>
<reference evidence="2 5" key="1">
    <citation type="submission" date="2018-09" db="EMBL/GenBank/DDBJ databases">
        <title>Genomic investigation of the strawberry pathogen Phytophthora fragariae indicates pathogenicity is determined by transcriptional variation in three key races.</title>
        <authorList>
            <person name="Adams T.M."/>
            <person name="Armitage A.D."/>
            <person name="Sobczyk M.K."/>
            <person name="Bates H.J."/>
            <person name="Dunwell J.M."/>
            <person name="Nellist C.F."/>
            <person name="Harrison R.J."/>
        </authorList>
    </citation>
    <scope>NUCLEOTIDE SEQUENCE [LARGE SCALE GENOMIC DNA]</scope>
    <source>
        <strain evidence="2 5">SCRP324</strain>
        <strain evidence="3 4">SCRP333</strain>
    </source>
</reference>
<evidence type="ECO:0000313" key="5">
    <source>
        <dbReference type="Proteomes" id="UP000435112"/>
    </source>
</evidence>
<feature type="compositionally biased region" description="Basic and acidic residues" evidence="1">
    <location>
        <begin position="30"/>
        <end position="61"/>
    </location>
</feature>
<evidence type="ECO:0000313" key="3">
    <source>
        <dbReference type="EMBL" id="KAE9336876.1"/>
    </source>
</evidence>
<dbReference type="Proteomes" id="UP000434957">
    <property type="component" value="Unassembled WGS sequence"/>
</dbReference>
<comment type="caution">
    <text evidence="2">The sequence shown here is derived from an EMBL/GenBank/DDBJ whole genome shotgun (WGS) entry which is preliminary data.</text>
</comment>
<accession>A0A6A3LUC8</accession>
<dbReference type="AlphaFoldDB" id="A0A6A3LUC8"/>
<evidence type="ECO:0000256" key="1">
    <source>
        <dbReference type="SAM" id="MobiDB-lite"/>
    </source>
</evidence>
<evidence type="ECO:0000313" key="4">
    <source>
        <dbReference type="Proteomes" id="UP000434957"/>
    </source>
</evidence>
<dbReference type="Proteomes" id="UP000435112">
    <property type="component" value="Unassembled WGS sequence"/>
</dbReference>
<keyword evidence="4" id="KW-1185">Reference proteome</keyword>
<dbReference type="EMBL" id="QXFT01000736">
    <property type="protein sequence ID" value="KAE9336876.1"/>
    <property type="molecule type" value="Genomic_DNA"/>
</dbReference>
<gene>
    <name evidence="2" type="ORF">PR002_g11869</name>
    <name evidence="3" type="ORF">PR003_g12282</name>
</gene>
<sequence>MSDSVFLAEVEDFLTSCDLPALLPLGDGNKYPDTKTSSDCRSDQMPRPGNEDKDALEDKNCKSYYRRRQMQRARLRRQVTELTEESNKRRKANEGIKLQLPSKWRAIAKYQEHERLNAEDTQRRLSSAVDTRAATIQEFWGLMQERLEAMGKVSEEEA</sequence>
<feature type="region of interest" description="Disordered" evidence="1">
    <location>
        <begin position="24"/>
        <end position="61"/>
    </location>
</feature>
<dbReference type="EMBL" id="QXFU01000725">
    <property type="protein sequence ID" value="KAE9022879.1"/>
    <property type="molecule type" value="Genomic_DNA"/>
</dbReference>
<name>A0A6A3LUC8_9STRA</name>
<organism evidence="2 5">
    <name type="scientific">Phytophthora rubi</name>
    <dbReference type="NCBI Taxonomy" id="129364"/>
    <lineage>
        <taxon>Eukaryota</taxon>
        <taxon>Sar</taxon>
        <taxon>Stramenopiles</taxon>
        <taxon>Oomycota</taxon>
        <taxon>Peronosporomycetes</taxon>
        <taxon>Peronosporales</taxon>
        <taxon>Peronosporaceae</taxon>
        <taxon>Phytophthora</taxon>
    </lineage>
</organism>